<protein>
    <submittedName>
        <fullName evidence="4">Alpha/beta fold hydrolase</fullName>
    </submittedName>
</protein>
<reference evidence="4 5" key="1">
    <citation type="submission" date="2019-10" db="EMBL/GenBank/DDBJ databases">
        <title>Alcanivorax sp.PA15-N-34 draft genome sequence.</title>
        <authorList>
            <person name="Liao X."/>
            <person name="Shao Z."/>
        </authorList>
    </citation>
    <scope>NUCLEOTIDE SEQUENCE [LARGE SCALE GENOMIC DNA]</scope>
    <source>
        <strain evidence="4 5">PA15-N-34</strain>
    </source>
</reference>
<accession>A0A6N7LU98</accession>
<evidence type="ECO:0000313" key="4">
    <source>
        <dbReference type="EMBL" id="MQX52585.1"/>
    </source>
</evidence>
<comment type="caution">
    <text evidence="4">The sequence shown here is derived from an EMBL/GenBank/DDBJ whole genome shotgun (WGS) entry which is preliminary data.</text>
</comment>
<dbReference type="SUPFAM" id="SSF53474">
    <property type="entry name" value="alpha/beta-Hydrolases"/>
    <property type="match status" value="1"/>
</dbReference>
<keyword evidence="1 4" id="KW-0378">Hydrolase</keyword>
<dbReference type="Gene3D" id="3.40.50.1820">
    <property type="entry name" value="alpha/beta hydrolase"/>
    <property type="match status" value="1"/>
</dbReference>
<dbReference type="PANTHER" id="PTHR22946">
    <property type="entry name" value="DIENELACTONE HYDROLASE DOMAIN-CONTAINING PROTEIN-RELATED"/>
    <property type="match status" value="1"/>
</dbReference>
<comment type="similarity">
    <text evidence="2">Belongs to the AB hydrolase superfamily. FUS2 hydrolase family.</text>
</comment>
<organism evidence="4 5">
    <name type="scientific">Alcanivorax sediminis</name>
    <dbReference type="NCBI Taxonomy" id="2663008"/>
    <lineage>
        <taxon>Bacteria</taxon>
        <taxon>Pseudomonadati</taxon>
        <taxon>Pseudomonadota</taxon>
        <taxon>Gammaproteobacteria</taxon>
        <taxon>Oceanospirillales</taxon>
        <taxon>Alcanivoracaceae</taxon>
        <taxon>Alcanivorax</taxon>
    </lineage>
</organism>
<dbReference type="InterPro" id="IPR050261">
    <property type="entry name" value="FrsA_esterase"/>
</dbReference>
<dbReference type="InterPro" id="IPR029058">
    <property type="entry name" value="AB_hydrolase_fold"/>
</dbReference>
<dbReference type="EMBL" id="WIRE01000001">
    <property type="protein sequence ID" value="MQX52585.1"/>
    <property type="molecule type" value="Genomic_DNA"/>
</dbReference>
<keyword evidence="5" id="KW-1185">Reference proteome</keyword>
<gene>
    <name evidence="4" type="ORF">GFN93_04950</name>
</gene>
<evidence type="ECO:0000313" key="5">
    <source>
        <dbReference type="Proteomes" id="UP000469421"/>
    </source>
</evidence>
<dbReference type="PANTHER" id="PTHR22946:SF9">
    <property type="entry name" value="POLYKETIDE TRANSFERASE AF380"/>
    <property type="match status" value="1"/>
</dbReference>
<proteinExistence type="inferred from homology"/>
<evidence type="ECO:0000256" key="1">
    <source>
        <dbReference type="ARBA" id="ARBA00022801"/>
    </source>
</evidence>
<dbReference type="InterPro" id="IPR000073">
    <property type="entry name" value="AB_hydrolase_1"/>
</dbReference>
<evidence type="ECO:0000259" key="3">
    <source>
        <dbReference type="Pfam" id="PF12146"/>
    </source>
</evidence>
<sequence length="317" mass="34416">MDTLRYSPKELTCLSRRTGFYSAGTWCAATLHRPAKACDESLPAILMLHGWGGIQDAMTASYVEEFTRAGYAVMSFDYRGWGDSAGMPRQVISAHQRVVDGDAALAFLKSQEGIDPRRIVLWGTSFGGGHAVQLAAEHPELAGAIAQVPMLDGLAAVKAVPLTRLLRFGVYALADLLKPGHPLYLPVVSERGGFSSMDRDDANKALTLAEISMGWRYDNRVAARSLLTMGPYRPVRHLKNIRIPTLLLGASNDSVAPFVESAIHAVGNPNLTLASIDANHFEPYFEPVFTDVISQQLDFLNRIFSPGCTPSNLASAI</sequence>
<feature type="domain" description="Serine aminopeptidase S33" evidence="3">
    <location>
        <begin position="44"/>
        <end position="258"/>
    </location>
</feature>
<dbReference type="AlphaFoldDB" id="A0A6N7LU98"/>
<dbReference type="Proteomes" id="UP000469421">
    <property type="component" value="Unassembled WGS sequence"/>
</dbReference>
<evidence type="ECO:0000256" key="2">
    <source>
        <dbReference type="ARBA" id="ARBA00038115"/>
    </source>
</evidence>
<dbReference type="Pfam" id="PF12146">
    <property type="entry name" value="Hydrolase_4"/>
    <property type="match status" value="1"/>
</dbReference>
<dbReference type="RefSeq" id="WP_153499421.1">
    <property type="nucleotide sequence ID" value="NZ_WIRE01000001.1"/>
</dbReference>
<dbReference type="GO" id="GO:0052689">
    <property type="term" value="F:carboxylic ester hydrolase activity"/>
    <property type="evidence" value="ECO:0007669"/>
    <property type="project" value="UniProtKB-ARBA"/>
</dbReference>
<dbReference type="InterPro" id="IPR022742">
    <property type="entry name" value="Hydrolase_4"/>
</dbReference>
<name>A0A6N7LU98_9GAMM</name>
<dbReference type="PRINTS" id="PR00111">
    <property type="entry name" value="ABHYDROLASE"/>
</dbReference>